<dbReference type="PANTHER" id="PTHR43065">
    <property type="entry name" value="SENSOR HISTIDINE KINASE"/>
    <property type="match status" value="1"/>
</dbReference>
<evidence type="ECO:0000256" key="6">
    <source>
        <dbReference type="ARBA" id="ARBA00022840"/>
    </source>
</evidence>
<comment type="catalytic activity">
    <reaction evidence="1">
        <text>ATP + protein L-histidine = ADP + protein N-phospho-L-histidine.</text>
        <dbReference type="EC" id="2.7.13.3"/>
    </reaction>
</comment>
<dbReference type="OrthoDB" id="149796at2"/>
<dbReference type="GO" id="GO:0005524">
    <property type="term" value="F:ATP binding"/>
    <property type="evidence" value="ECO:0007669"/>
    <property type="project" value="UniProtKB-KW"/>
</dbReference>
<reference evidence="10 11" key="1">
    <citation type="submission" date="2014-05" db="EMBL/GenBank/DDBJ databases">
        <authorList>
            <person name="Rizzardi K."/>
            <person name="Winiecka-Krusnell J."/>
            <person name="Ramliden M."/>
            <person name="Alm E."/>
            <person name="Andersson S."/>
            <person name="Byfors S."/>
        </authorList>
    </citation>
    <scope>NUCLEOTIDE SEQUENCE [LARGE SCALE GENOMIC DNA]</scope>
    <source>
        <strain evidence="10 11">LEGN</strain>
    </source>
</reference>
<dbReference type="EMBL" id="JNCF01000008">
    <property type="protein sequence ID" value="KGP63891.1"/>
    <property type="molecule type" value="Genomic_DNA"/>
</dbReference>
<dbReference type="Gene3D" id="3.30.565.10">
    <property type="entry name" value="Histidine kinase-like ATPase, C-terminal domain"/>
    <property type="match status" value="1"/>
</dbReference>
<dbReference type="InterPro" id="IPR005467">
    <property type="entry name" value="His_kinase_dom"/>
</dbReference>
<organism evidence="10 11">
    <name type="scientific">Legionella norrlandica</name>
    <dbReference type="NCBI Taxonomy" id="1498499"/>
    <lineage>
        <taxon>Bacteria</taxon>
        <taxon>Pseudomonadati</taxon>
        <taxon>Pseudomonadota</taxon>
        <taxon>Gammaproteobacteria</taxon>
        <taxon>Legionellales</taxon>
        <taxon>Legionellaceae</taxon>
        <taxon>Legionella</taxon>
    </lineage>
</organism>
<dbReference type="Gene3D" id="1.10.287.130">
    <property type="match status" value="1"/>
</dbReference>
<protein>
    <recommendedName>
        <fullName evidence="2">histidine kinase</fullName>
        <ecNumber evidence="2">2.7.13.3</ecNumber>
    </recommendedName>
</protein>
<name>A0A0A2SW18_9GAMM</name>
<evidence type="ECO:0000256" key="4">
    <source>
        <dbReference type="ARBA" id="ARBA00022741"/>
    </source>
</evidence>
<accession>A0A0A2SW18</accession>
<dbReference type="SMART" id="SM00387">
    <property type="entry name" value="HATPase_c"/>
    <property type="match status" value="1"/>
</dbReference>
<keyword evidence="4" id="KW-0547">Nucleotide-binding</keyword>
<evidence type="ECO:0000256" key="5">
    <source>
        <dbReference type="ARBA" id="ARBA00022777"/>
    </source>
</evidence>
<dbReference type="InterPro" id="IPR036890">
    <property type="entry name" value="HATPase_C_sf"/>
</dbReference>
<gene>
    <name evidence="10" type="ORF">EP47_07065</name>
</gene>
<sequence length="446" mass="50735">MDNLTIWLMEKLPVPFVQHNKESVLYINPAFKCLISEQTKLDNFDFIGWLDEAIKDKKQTQLFFEALEQDKELIIITEGYVKGTVHYWTIYSFPVPLNGSSTTSRITWFADSSSAHLNKSYWDLHLRVSKATMQLIKEVNERKKAEEKAMSLNDELVKLQDDLISASRQAGMAEVAASVLHNIGNVLNSVNVSIEVIKDNQHSSLFKRISMLSEMLKEHATNLMDYFQNDEKGKLLPNYLTIIFEELGAYKTKIDEEIKRLKDQYLIIKDILNAQNEIAGHPTALEKVFLTELIDNSLQIIFTEDSIITKKITINKNYKYNLPIITNKVGLMQIIVNLLKNAKESLEELDEDRSRRINISLDSNIDDNFIEVKVMDNGIGISLEDQEKMFRFGFTTKKQGHGFGLHHSALLAKQLGGSLAVESEGLGKGATFLLRLPITDSSESVQ</sequence>
<comment type="caution">
    <text evidence="10">The sequence shown here is derived from an EMBL/GenBank/DDBJ whole genome shotgun (WGS) entry which is preliminary data.</text>
</comment>
<proteinExistence type="predicted"/>
<evidence type="ECO:0000313" key="10">
    <source>
        <dbReference type="EMBL" id="KGP63891.1"/>
    </source>
</evidence>
<dbReference type="GO" id="GO:0004673">
    <property type="term" value="F:protein histidine kinase activity"/>
    <property type="evidence" value="ECO:0007669"/>
    <property type="project" value="UniProtKB-EC"/>
</dbReference>
<evidence type="ECO:0000256" key="2">
    <source>
        <dbReference type="ARBA" id="ARBA00012438"/>
    </source>
</evidence>
<dbReference type="GO" id="GO:0000160">
    <property type="term" value="P:phosphorelay signal transduction system"/>
    <property type="evidence" value="ECO:0007669"/>
    <property type="project" value="UniProtKB-KW"/>
</dbReference>
<dbReference type="EC" id="2.7.13.3" evidence="2"/>
<dbReference type="RefSeq" id="WP_052117543.1">
    <property type="nucleotide sequence ID" value="NZ_JNCF01000008.1"/>
</dbReference>
<keyword evidence="3" id="KW-0808">Transferase</keyword>
<evidence type="ECO:0000259" key="9">
    <source>
        <dbReference type="PROSITE" id="PS50109"/>
    </source>
</evidence>
<dbReference type="SUPFAM" id="SSF55874">
    <property type="entry name" value="ATPase domain of HSP90 chaperone/DNA topoisomerase II/histidine kinase"/>
    <property type="match status" value="1"/>
</dbReference>
<evidence type="ECO:0000256" key="3">
    <source>
        <dbReference type="ARBA" id="ARBA00022679"/>
    </source>
</evidence>
<dbReference type="Proteomes" id="UP000054422">
    <property type="component" value="Unassembled WGS sequence"/>
</dbReference>
<keyword evidence="11" id="KW-1185">Reference proteome</keyword>
<dbReference type="InterPro" id="IPR004358">
    <property type="entry name" value="Sig_transdc_His_kin-like_C"/>
</dbReference>
<evidence type="ECO:0000256" key="7">
    <source>
        <dbReference type="ARBA" id="ARBA00023012"/>
    </source>
</evidence>
<evidence type="ECO:0000256" key="1">
    <source>
        <dbReference type="ARBA" id="ARBA00000085"/>
    </source>
</evidence>
<evidence type="ECO:0000313" key="11">
    <source>
        <dbReference type="Proteomes" id="UP000054422"/>
    </source>
</evidence>
<keyword evidence="5" id="KW-0418">Kinase</keyword>
<dbReference type="PRINTS" id="PR00344">
    <property type="entry name" value="BCTRLSENSOR"/>
</dbReference>
<dbReference type="InterPro" id="IPR003594">
    <property type="entry name" value="HATPase_dom"/>
</dbReference>
<dbReference type="STRING" id="1498499.EP47_07065"/>
<feature type="coiled-coil region" evidence="8">
    <location>
        <begin position="128"/>
        <end position="169"/>
    </location>
</feature>
<keyword evidence="8" id="KW-0175">Coiled coil</keyword>
<dbReference type="AlphaFoldDB" id="A0A0A2SW18"/>
<evidence type="ECO:0000256" key="8">
    <source>
        <dbReference type="SAM" id="Coils"/>
    </source>
</evidence>
<keyword evidence="6" id="KW-0067">ATP-binding</keyword>
<keyword evidence="7" id="KW-0902">Two-component regulatory system</keyword>
<dbReference type="PANTHER" id="PTHR43065:SF46">
    <property type="entry name" value="C4-DICARBOXYLATE TRANSPORT SENSOR PROTEIN DCTB"/>
    <property type="match status" value="1"/>
</dbReference>
<dbReference type="Pfam" id="PF02518">
    <property type="entry name" value="HATPase_c"/>
    <property type="match status" value="1"/>
</dbReference>
<feature type="domain" description="Histidine kinase" evidence="9">
    <location>
        <begin position="178"/>
        <end position="440"/>
    </location>
</feature>
<dbReference type="PROSITE" id="PS50109">
    <property type="entry name" value="HIS_KIN"/>
    <property type="match status" value="1"/>
</dbReference>